<sequence length="164" mass="18467">MLGPWIHEVVSTTVHVHPPDTIGNETRQTRQLVSSHQQFNAGVGGPRRGITLCAVQSTAVHEWDIANLFCHRGVNFVITSSQQTCFASELFDYALLLCRKFAAMLPHQVCHDKLISRKIKFAAIVVHAIWECSESEDSTHSFEFPYVDADDNLDSEDLDNEEIE</sequence>
<name>A0A4Y2K7D7_ARAVE</name>
<protein>
    <submittedName>
        <fullName evidence="1">Uncharacterized protein</fullName>
    </submittedName>
</protein>
<dbReference type="EMBL" id="BGPR01004305">
    <property type="protein sequence ID" value="GBM98241.1"/>
    <property type="molecule type" value="Genomic_DNA"/>
</dbReference>
<dbReference type="Proteomes" id="UP000499080">
    <property type="component" value="Unassembled WGS sequence"/>
</dbReference>
<keyword evidence="2" id="KW-1185">Reference proteome</keyword>
<dbReference type="AlphaFoldDB" id="A0A4Y2K7D7"/>
<accession>A0A4Y2K7D7</accession>
<comment type="caution">
    <text evidence="1">The sequence shown here is derived from an EMBL/GenBank/DDBJ whole genome shotgun (WGS) entry which is preliminary data.</text>
</comment>
<evidence type="ECO:0000313" key="1">
    <source>
        <dbReference type="EMBL" id="GBM98241.1"/>
    </source>
</evidence>
<gene>
    <name evidence="1" type="ORF">AVEN_116367_1</name>
</gene>
<evidence type="ECO:0000313" key="2">
    <source>
        <dbReference type="Proteomes" id="UP000499080"/>
    </source>
</evidence>
<reference evidence="1 2" key="1">
    <citation type="journal article" date="2019" name="Sci. Rep.">
        <title>Orb-weaving spider Araneus ventricosus genome elucidates the spidroin gene catalogue.</title>
        <authorList>
            <person name="Kono N."/>
            <person name="Nakamura H."/>
            <person name="Ohtoshi R."/>
            <person name="Moran D.A.P."/>
            <person name="Shinohara A."/>
            <person name="Yoshida Y."/>
            <person name="Fujiwara M."/>
            <person name="Mori M."/>
            <person name="Tomita M."/>
            <person name="Arakawa K."/>
        </authorList>
    </citation>
    <scope>NUCLEOTIDE SEQUENCE [LARGE SCALE GENOMIC DNA]</scope>
</reference>
<proteinExistence type="predicted"/>
<organism evidence="1 2">
    <name type="scientific">Araneus ventricosus</name>
    <name type="common">Orbweaver spider</name>
    <name type="synonym">Epeira ventricosa</name>
    <dbReference type="NCBI Taxonomy" id="182803"/>
    <lineage>
        <taxon>Eukaryota</taxon>
        <taxon>Metazoa</taxon>
        <taxon>Ecdysozoa</taxon>
        <taxon>Arthropoda</taxon>
        <taxon>Chelicerata</taxon>
        <taxon>Arachnida</taxon>
        <taxon>Araneae</taxon>
        <taxon>Araneomorphae</taxon>
        <taxon>Entelegynae</taxon>
        <taxon>Araneoidea</taxon>
        <taxon>Araneidae</taxon>
        <taxon>Araneus</taxon>
    </lineage>
</organism>